<name>A0ABP3H790_9ACTN</name>
<dbReference type="EMBL" id="BAAABW010000026">
    <property type="protein sequence ID" value="GAA0363954.1"/>
    <property type="molecule type" value="Genomic_DNA"/>
</dbReference>
<accession>A0ABP3H790</accession>
<proteinExistence type="predicted"/>
<feature type="compositionally biased region" description="Low complexity" evidence="1">
    <location>
        <begin position="34"/>
        <end position="50"/>
    </location>
</feature>
<keyword evidence="3" id="KW-1185">Reference proteome</keyword>
<sequence>MCGCPDRDTRIPATINRDDRDMVRRILAHTVPLPTRTLDPTDPTTQPPDTWQDIGPLADLRLLPHTGTPASYRGQNGILSLDPTLGIQRRQAAS</sequence>
<dbReference type="Proteomes" id="UP001500063">
    <property type="component" value="Unassembled WGS sequence"/>
</dbReference>
<gene>
    <name evidence="2" type="ORF">GCM10010319_47200</name>
</gene>
<reference evidence="3" key="1">
    <citation type="journal article" date="2019" name="Int. J. Syst. Evol. Microbiol.">
        <title>The Global Catalogue of Microorganisms (GCM) 10K type strain sequencing project: providing services to taxonomists for standard genome sequencing and annotation.</title>
        <authorList>
            <consortium name="The Broad Institute Genomics Platform"/>
            <consortium name="The Broad Institute Genome Sequencing Center for Infectious Disease"/>
            <person name="Wu L."/>
            <person name="Ma J."/>
        </authorList>
    </citation>
    <scope>NUCLEOTIDE SEQUENCE [LARGE SCALE GENOMIC DNA]</scope>
    <source>
        <strain evidence="3">JCM 4565</strain>
    </source>
</reference>
<evidence type="ECO:0000313" key="2">
    <source>
        <dbReference type="EMBL" id="GAA0363954.1"/>
    </source>
</evidence>
<feature type="region of interest" description="Disordered" evidence="1">
    <location>
        <begin position="34"/>
        <end position="53"/>
    </location>
</feature>
<evidence type="ECO:0000256" key="1">
    <source>
        <dbReference type="SAM" id="MobiDB-lite"/>
    </source>
</evidence>
<protein>
    <submittedName>
        <fullName evidence="2">Uncharacterized protein</fullName>
    </submittedName>
</protein>
<comment type="caution">
    <text evidence="2">The sequence shown here is derived from an EMBL/GenBank/DDBJ whole genome shotgun (WGS) entry which is preliminary data.</text>
</comment>
<organism evidence="2 3">
    <name type="scientific">Streptomyces blastmyceticus</name>
    <dbReference type="NCBI Taxonomy" id="68180"/>
    <lineage>
        <taxon>Bacteria</taxon>
        <taxon>Bacillati</taxon>
        <taxon>Actinomycetota</taxon>
        <taxon>Actinomycetes</taxon>
        <taxon>Kitasatosporales</taxon>
        <taxon>Streptomycetaceae</taxon>
        <taxon>Streptomyces</taxon>
    </lineage>
</organism>
<evidence type="ECO:0000313" key="3">
    <source>
        <dbReference type="Proteomes" id="UP001500063"/>
    </source>
</evidence>